<evidence type="ECO:0000256" key="1">
    <source>
        <dbReference type="ARBA" id="ARBA00004123"/>
    </source>
</evidence>
<dbReference type="EMBL" id="CACRXK020027457">
    <property type="protein sequence ID" value="CAB4040911.1"/>
    <property type="molecule type" value="Genomic_DNA"/>
</dbReference>
<dbReference type="InterPro" id="IPR052035">
    <property type="entry name" value="ZnF_BED_domain_contain"/>
</dbReference>
<reference evidence="7" key="1">
    <citation type="submission" date="2020-04" db="EMBL/GenBank/DDBJ databases">
        <authorList>
            <person name="Alioto T."/>
            <person name="Alioto T."/>
            <person name="Gomez Garrido J."/>
        </authorList>
    </citation>
    <scope>NUCLEOTIDE SEQUENCE</scope>
    <source>
        <strain evidence="7">A484AB</strain>
    </source>
</reference>
<keyword evidence="2" id="KW-0479">Metal-binding</keyword>
<feature type="region of interest" description="Disordered" evidence="6">
    <location>
        <begin position="220"/>
        <end position="239"/>
    </location>
</feature>
<accession>A0A7D9LZG5</accession>
<sequence>DAMKPDVQRAVNDARTHCEKIITKTKQSMPVARAFRAAKDALPRGEDGKPEETGGLVKNVSTRWNSNLAMFRSFIKNKDAVTALLRRARELELPPLPASLGNRANFWNILDGLVKVLTPFEDVTLQVSKEESSLGECIPYAQTLLRSIEKLEVPTDDELPVTGLSTFLTVLKEGIQDRLINDQARTWKIATFLNPRFKLLLFNAEDHVSVREAVLREMSDDGTANAGSVGNPPQYTGRKGSLLTTLSDIVHERIENSGGHTEQQPGRSGVISKSQEISAYLSEPVLPVRSPDGKANLEELGGYWYRHKNLWPSLTRLALSYLSCPPSSVTSERVFSLAGNIVTKKRCALLPGNIGKLAFIKFNNKKF</sequence>
<keyword evidence="8" id="KW-1185">Reference proteome</keyword>
<dbReference type="Proteomes" id="UP001152795">
    <property type="component" value="Unassembled WGS sequence"/>
</dbReference>
<gene>
    <name evidence="7" type="ORF">PACLA_8A061930</name>
</gene>
<evidence type="ECO:0000256" key="4">
    <source>
        <dbReference type="ARBA" id="ARBA00022833"/>
    </source>
</evidence>
<dbReference type="PANTHER" id="PTHR46481:SF10">
    <property type="entry name" value="ZINC FINGER BED DOMAIN-CONTAINING PROTEIN 39"/>
    <property type="match status" value="1"/>
</dbReference>
<evidence type="ECO:0000313" key="7">
    <source>
        <dbReference type="EMBL" id="CAB4040911.1"/>
    </source>
</evidence>
<feature type="compositionally biased region" description="Polar residues" evidence="6">
    <location>
        <begin position="225"/>
        <end position="234"/>
    </location>
</feature>
<dbReference type="GO" id="GO:0005634">
    <property type="term" value="C:nucleus"/>
    <property type="evidence" value="ECO:0007669"/>
    <property type="project" value="UniProtKB-SubCell"/>
</dbReference>
<dbReference type="OrthoDB" id="10057873at2759"/>
<keyword evidence="3" id="KW-0863">Zinc-finger</keyword>
<evidence type="ECO:0000313" key="8">
    <source>
        <dbReference type="Proteomes" id="UP001152795"/>
    </source>
</evidence>
<dbReference type="GO" id="GO:0046983">
    <property type="term" value="F:protein dimerization activity"/>
    <property type="evidence" value="ECO:0007669"/>
    <property type="project" value="InterPro"/>
</dbReference>
<evidence type="ECO:0000256" key="5">
    <source>
        <dbReference type="ARBA" id="ARBA00023242"/>
    </source>
</evidence>
<keyword evidence="5" id="KW-0539">Nucleus</keyword>
<dbReference type="AlphaFoldDB" id="A0A7D9LZG5"/>
<evidence type="ECO:0000256" key="3">
    <source>
        <dbReference type="ARBA" id="ARBA00022771"/>
    </source>
</evidence>
<proteinExistence type="predicted"/>
<organism evidence="7 8">
    <name type="scientific">Paramuricea clavata</name>
    <name type="common">Red gorgonian</name>
    <name type="synonym">Violescent sea-whip</name>
    <dbReference type="NCBI Taxonomy" id="317549"/>
    <lineage>
        <taxon>Eukaryota</taxon>
        <taxon>Metazoa</taxon>
        <taxon>Cnidaria</taxon>
        <taxon>Anthozoa</taxon>
        <taxon>Octocorallia</taxon>
        <taxon>Malacalcyonacea</taxon>
        <taxon>Plexauridae</taxon>
        <taxon>Paramuricea</taxon>
    </lineage>
</organism>
<evidence type="ECO:0000256" key="6">
    <source>
        <dbReference type="SAM" id="MobiDB-lite"/>
    </source>
</evidence>
<comment type="caution">
    <text evidence="7">The sequence shown here is derived from an EMBL/GenBank/DDBJ whole genome shotgun (WGS) entry which is preliminary data.</text>
</comment>
<name>A0A7D9LZG5_PARCT</name>
<protein>
    <submittedName>
        <fullName evidence="7">Zinc finger BED domain-containing 4-like</fullName>
    </submittedName>
</protein>
<dbReference type="SUPFAM" id="SSF53098">
    <property type="entry name" value="Ribonuclease H-like"/>
    <property type="match status" value="1"/>
</dbReference>
<evidence type="ECO:0000256" key="2">
    <source>
        <dbReference type="ARBA" id="ARBA00022723"/>
    </source>
</evidence>
<feature type="non-terminal residue" evidence="7">
    <location>
        <position position="367"/>
    </location>
</feature>
<dbReference type="Pfam" id="PF05699">
    <property type="entry name" value="Dimer_Tnp_hAT"/>
    <property type="match status" value="1"/>
</dbReference>
<dbReference type="InterPro" id="IPR008906">
    <property type="entry name" value="HATC_C_dom"/>
</dbReference>
<dbReference type="PANTHER" id="PTHR46481">
    <property type="entry name" value="ZINC FINGER BED DOMAIN-CONTAINING PROTEIN 4"/>
    <property type="match status" value="1"/>
</dbReference>
<keyword evidence="4" id="KW-0862">Zinc</keyword>
<comment type="subcellular location">
    <subcellularLocation>
        <location evidence="1">Nucleus</location>
    </subcellularLocation>
</comment>
<dbReference type="GO" id="GO:0008270">
    <property type="term" value="F:zinc ion binding"/>
    <property type="evidence" value="ECO:0007669"/>
    <property type="project" value="UniProtKB-KW"/>
</dbReference>
<dbReference type="InterPro" id="IPR012337">
    <property type="entry name" value="RNaseH-like_sf"/>
</dbReference>